<dbReference type="RefSeq" id="WP_135440820.1">
    <property type="nucleotide sequence ID" value="NZ_SRLE01000001.1"/>
</dbReference>
<dbReference type="AlphaFoldDB" id="A0A4Z0M964"/>
<sequence>MTHAQHNQPRLTCTTGAVMQYVFACLGAVALTLAARAALASPAHTGPVIDMHLHAYTADGNGPPPTAICVGVAANLAYDPASCNGLVALTPVV</sequence>
<protein>
    <submittedName>
        <fullName evidence="2">Uncharacterized protein</fullName>
    </submittedName>
</protein>
<feature type="signal peptide" evidence="1">
    <location>
        <begin position="1"/>
        <end position="40"/>
    </location>
</feature>
<feature type="chain" id="PRO_5021369174" evidence="1">
    <location>
        <begin position="41"/>
        <end position="93"/>
    </location>
</feature>
<keyword evidence="3" id="KW-1185">Reference proteome</keyword>
<keyword evidence="1" id="KW-0732">Signal</keyword>
<evidence type="ECO:0000313" key="3">
    <source>
        <dbReference type="Proteomes" id="UP000298050"/>
    </source>
</evidence>
<gene>
    <name evidence="2" type="ORF">E4634_01480</name>
</gene>
<dbReference type="OrthoDB" id="5450317at2"/>
<evidence type="ECO:0000313" key="2">
    <source>
        <dbReference type="EMBL" id="TGD76243.1"/>
    </source>
</evidence>
<evidence type="ECO:0000256" key="1">
    <source>
        <dbReference type="SAM" id="SignalP"/>
    </source>
</evidence>
<organism evidence="2 3">
    <name type="scientific">Mangrovimicrobium sediminis</name>
    <dbReference type="NCBI Taxonomy" id="2562682"/>
    <lineage>
        <taxon>Bacteria</taxon>
        <taxon>Pseudomonadati</taxon>
        <taxon>Pseudomonadota</taxon>
        <taxon>Gammaproteobacteria</taxon>
        <taxon>Cellvibrionales</taxon>
        <taxon>Halieaceae</taxon>
        <taxon>Mangrovimicrobium</taxon>
    </lineage>
</organism>
<dbReference type="Proteomes" id="UP000298050">
    <property type="component" value="Unassembled WGS sequence"/>
</dbReference>
<comment type="caution">
    <text evidence="2">The sequence shown here is derived from an EMBL/GenBank/DDBJ whole genome shotgun (WGS) entry which is preliminary data.</text>
</comment>
<accession>A0A4Z0M964</accession>
<dbReference type="EMBL" id="SRLE01000001">
    <property type="protein sequence ID" value="TGD76243.1"/>
    <property type="molecule type" value="Genomic_DNA"/>
</dbReference>
<reference evidence="2 3" key="1">
    <citation type="submission" date="2019-04" db="EMBL/GenBank/DDBJ databases">
        <title>Taxonomy of novel Haliea sp. from mangrove soil of West Coast of India.</title>
        <authorList>
            <person name="Verma A."/>
            <person name="Kumar P."/>
            <person name="Krishnamurthi S."/>
        </authorList>
    </citation>
    <scope>NUCLEOTIDE SEQUENCE [LARGE SCALE GENOMIC DNA]</scope>
    <source>
        <strain evidence="2 3">SAOS-164</strain>
    </source>
</reference>
<proteinExistence type="predicted"/>
<name>A0A4Z0M964_9GAMM</name>